<dbReference type="EMBL" id="JAOANI010000017">
    <property type="protein sequence ID" value="MCT7359437.1"/>
    <property type="molecule type" value="Genomic_DNA"/>
</dbReference>
<reference evidence="1" key="1">
    <citation type="journal article" date="2022" name="Front. Microbiol.">
        <title>Genome-based taxonomic rearrangement of Oceanobacter-related bacteria including the description of Thalassolituus hydrocarbonoclasticus sp. nov. and Thalassolituus pacificus sp. nov. and emended description of the genus Thalassolituus.</title>
        <authorList>
            <person name="Dong C."/>
            <person name="Wei L."/>
            <person name="Wang J."/>
            <person name="Lai Q."/>
            <person name="Huang Z."/>
            <person name="Shao Z."/>
        </authorList>
    </citation>
    <scope>NUCLEOTIDE SEQUENCE</scope>
    <source>
        <strain evidence="1">59MF3M-4</strain>
    </source>
</reference>
<accession>A0A9X2WFF8</accession>
<dbReference type="InterPro" id="IPR021732">
    <property type="entry name" value="DUF3301"/>
</dbReference>
<reference evidence="1" key="2">
    <citation type="submission" date="2022-08" db="EMBL/GenBank/DDBJ databases">
        <authorList>
            <person name="Dong C."/>
        </authorList>
    </citation>
    <scope>NUCLEOTIDE SEQUENCE</scope>
    <source>
        <strain evidence="1">59MF3M-4</strain>
    </source>
</reference>
<proteinExistence type="predicted"/>
<dbReference type="Pfam" id="PF11743">
    <property type="entry name" value="DUF3301"/>
    <property type="match status" value="1"/>
</dbReference>
<sequence length="116" mass="13699">MMLGWIFFFACLALAYIFWNRQQQARLLALHAVRRHCQQEDVQLLDDTLMLDTLRIRRVPSLQLIKGEGRSQAGGWRLVRTYRFEFSSTGDERYQGVLTLIGRRVVKLELQAHRIH</sequence>
<organism evidence="1 2">
    <name type="scientific">Thalassolituus pacificus</name>
    <dbReference type="NCBI Taxonomy" id="2975440"/>
    <lineage>
        <taxon>Bacteria</taxon>
        <taxon>Pseudomonadati</taxon>
        <taxon>Pseudomonadota</taxon>
        <taxon>Gammaproteobacteria</taxon>
        <taxon>Oceanospirillales</taxon>
        <taxon>Oceanospirillaceae</taxon>
        <taxon>Thalassolituus</taxon>
    </lineage>
</organism>
<protein>
    <submittedName>
        <fullName evidence="1">DUF3301 domain-containing protein</fullName>
    </submittedName>
</protein>
<gene>
    <name evidence="1" type="ORF">NYR02_10420</name>
</gene>
<evidence type="ECO:0000313" key="1">
    <source>
        <dbReference type="EMBL" id="MCT7359437.1"/>
    </source>
</evidence>
<dbReference type="AlphaFoldDB" id="A0A9X2WFF8"/>
<keyword evidence="2" id="KW-1185">Reference proteome</keyword>
<dbReference type="Proteomes" id="UP001147830">
    <property type="component" value="Unassembled WGS sequence"/>
</dbReference>
<comment type="caution">
    <text evidence="1">The sequence shown here is derived from an EMBL/GenBank/DDBJ whole genome shotgun (WGS) entry which is preliminary data.</text>
</comment>
<dbReference type="RefSeq" id="WP_260976308.1">
    <property type="nucleotide sequence ID" value="NZ_JAOANI010000017.1"/>
</dbReference>
<name>A0A9X2WFF8_9GAMM</name>
<evidence type="ECO:0000313" key="2">
    <source>
        <dbReference type="Proteomes" id="UP001147830"/>
    </source>
</evidence>